<evidence type="ECO:0000259" key="1">
    <source>
        <dbReference type="Pfam" id="PF00561"/>
    </source>
</evidence>
<dbReference type="EMBL" id="NGMM01000001">
    <property type="protein sequence ID" value="OTP18560.1"/>
    <property type="molecule type" value="Genomic_DNA"/>
</dbReference>
<organism evidence="2">
    <name type="scientific">Candidatus Enterococcus clewellii</name>
    <dbReference type="NCBI Taxonomy" id="1834193"/>
    <lineage>
        <taxon>Bacteria</taxon>
        <taxon>Bacillati</taxon>
        <taxon>Bacillota</taxon>
        <taxon>Bacilli</taxon>
        <taxon>Lactobacillales</taxon>
        <taxon>Enterococcaceae</taxon>
        <taxon>Enterococcus</taxon>
    </lineage>
</organism>
<evidence type="ECO:0000313" key="2">
    <source>
        <dbReference type="EMBL" id="OTP18560.1"/>
    </source>
</evidence>
<proteinExistence type="predicted"/>
<dbReference type="Proteomes" id="UP000195141">
    <property type="component" value="Chromosome"/>
</dbReference>
<gene>
    <name evidence="3" type="ORF">A5888_000329</name>
    <name evidence="2" type="ORF">A5888_000374</name>
</gene>
<reference evidence="2" key="1">
    <citation type="submission" date="2017-05" db="EMBL/GenBank/DDBJ databases">
        <title>The Genome Sequence of Enterococcus sp. 9E7_DIV0242.</title>
        <authorList>
            <consortium name="The Broad Institute Genomics Platform"/>
            <consortium name="The Broad Institute Genomic Center for Infectious Diseases"/>
            <person name="Earl A."/>
            <person name="Manson A."/>
            <person name="Schwartman J."/>
            <person name="Gilmore M."/>
            <person name="Abouelleil A."/>
            <person name="Cao P."/>
            <person name="Chapman S."/>
            <person name="Cusick C."/>
            <person name="Shea T."/>
            <person name="Young S."/>
            <person name="Neafsey D."/>
            <person name="Nusbaum C."/>
            <person name="Birren B."/>
        </authorList>
    </citation>
    <scope>NUCLEOTIDE SEQUENCE [LARGE SCALE GENOMIC DNA]</scope>
    <source>
        <strain evidence="2">9E7_DIV0242</strain>
    </source>
</reference>
<dbReference type="PRINTS" id="PR00111">
    <property type="entry name" value="ABHYDROLASE"/>
</dbReference>
<dbReference type="AlphaFoldDB" id="A0A242KDD9"/>
<dbReference type="InterPro" id="IPR029058">
    <property type="entry name" value="AB_hydrolase_fold"/>
</dbReference>
<accession>A0A242KDD9</accession>
<feature type="domain" description="AB hydrolase-1" evidence="1">
    <location>
        <begin position="19"/>
        <end position="256"/>
    </location>
</feature>
<keyword evidence="4" id="KW-1185">Reference proteome</keyword>
<dbReference type="RefSeq" id="WP_086347534.1">
    <property type="nucleotide sequence ID" value="NZ_CP147247.1"/>
</dbReference>
<evidence type="ECO:0000313" key="3">
    <source>
        <dbReference type="EMBL" id="WYJ88610.1"/>
    </source>
</evidence>
<dbReference type="Gene3D" id="3.40.50.1820">
    <property type="entry name" value="alpha/beta hydrolase"/>
    <property type="match status" value="1"/>
</dbReference>
<dbReference type="EMBL" id="CP147247">
    <property type="protein sequence ID" value="WYJ88610.1"/>
    <property type="molecule type" value="Genomic_DNA"/>
</dbReference>
<reference evidence="3" key="3">
    <citation type="submission" date="2024-03" db="EMBL/GenBank/DDBJ databases">
        <title>The Genome Sequence of Enterococcus sp. DIV0242b.</title>
        <authorList>
            <consortium name="The Broad Institute Genomics Platform"/>
            <consortium name="The Broad Institute Microbial Omics Core"/>
            <consortium name="The Broad Institute Genomic Center for Infectious Diseases"/>
            <person name="Earl A."/>
            <person name="Manson A."/>
            <person name="Gilmore M."/>
            <person name="Schwartman J."/>
            <person name="Shea T."/>
            <person name="Abouelleil A."/>
            <person name="Cao P."/>
            <person name="Chapman S."/>
            <person name="Cusick C."/>
            <person name="Young S."/>
            <person name="Neafsey D."/>
            <person name="Nusbaum C."/>
            <person name="Birren B."/>
        </authorList>
    </citation>
    <scope>NUCLEOTIDE SEQUENCE</scope>
    <source>
        <strain evidence="3">9E7_DIV0242</strain>
    </source>
</reference>
<reference evidence="3" key="2">
    <citation type="submission" date="2017-05" db="EMBL/GenBank/DDBJ databases">
        <authorList>
            <consortium name="The Broad Institute Genomics Platform"/>
            <consortium name="The Broad Institute Genomic Center for Infectious Diseases"/>
            <person name="Earl A."/>
            <person name="Manson A."/>
            <person name="Schwartman J."/>
            <person name="Gilmore M."/>
            <person name="Abouelleil A."/>
            <person name="Cao P."/>
            <person name="Chapman S."/>
            <person name="Cusick C."/>
            <person name="Shea T."/>
            <person name="Young S."/>
            <person name="Neafsey D."/>
            <person name="Nusbaum C."/>
            <person name="Birren B."/>
        </authorList>
    </citation>
    <scope>NUCLEOTIDE SEQUENCE</scope>
    <source>
        <strain evidence="3">9E7_DIV0242</strain>
    </source>
</reference>
<evidence type="ECO:0000313" key="4">
    <source>
        <dbReference type="Proteomes" id="UP000195141"/>
    </source>
</evidence>
<dbReference type="OrthoDB" id="9805423at2"/>
<dbReference type="PANTHER" id="PTHR43798">
    <property type="entry name" value="MONOACYLGLYCEROL LIPASE"/>
    <property type="match status" value="1"/>
</dbReference>
<dbReference type="InterPro" id="IPR050266">
    <property type="entry name" value="AB_hydrolase_sf"/>
</dbReference>
<dbReference type="SUPFAM" id="SSF53474">
    <property type="entry name" value="alpha/beta-Hydrolases"/>
    <property type="match status" value="1"/>
</dbReference>
<dbReference type="PANTHER" id="PTHR43798:SF6">
    <property type="entry name" value="HYDROLASE, PUTATIVE (AFU_ORTHOLOGUE AFUA_4G13070)-RELATED"/>
    <property type="match status" value="1"/>
</dbReference>
<sequence>MKIEINGCSIHYRIIGEGKPVLCLHGFPEDHEVMVGCLEPVFRQVEGYQRIYLDLPGMGRSTAGEDVSCADNMLKLIQDFVHQVIGSQKFLLVGQSYGGYLSLGLTYSNSNAMEGLFLLCPCTVADRNKRNLPTKQLLERSKALVPTDAEKEKFSDFLEMAVIATEATWMRYKQEIFSGLERADEAFVTTYQKTGYELSFESEFEALVFDKPTMILTGRQDDCVGYQDAFRLMDSFSRGSFQVLDKAGHNLQIEQPALFSEAFSRWLRHF</sequence>
<dbReference type="InterPro" id="IPR000073">
    <property type="entry name" value="AB_hydrolase_1"/>
</dbReference>
<name>A0A242KDD9_9ENTE</name>
<dbReference type="Pfam" id="PF00561">
    <property type="entry name" value="Abhydrolase_1"/>
    <property type="match status" value="1"/>
</dbReference>
<protein>
    <recommendedName>
        <fullName evidence="1">AB hydrolase-1 domain-containing protein</fullName>
    </recommendedName>
</protein>